<proteinExistence type="predicted"/>
<sequence length="79" mass="9221">MPLDIFEREKKYCFYDPSLCPLMASEITKTHSSLQLFIVTNTSCRRRILNNDSTLSWCRSAVGHFRNKECTDWNGNDSK</sequence>
<reference evidence="1 2" key="1">
    <citation type="journal article" date="2023" name="Nucleic Acids Res.">
        <title>The hologenome of Daphnia magna reveals possible DNA methylation and microbiome-mediated evolution of the host genome.</title>
        <authorList>
            <person name="Chaturvedi A."/>
            <person name="Li X."/>
            <person name="Dhandapani V."/>
            <person name="Marshall H."/>
            <person name="Kissane S."/>
            <person name="Cuenca-Cambronero M."/>
            <person name="Asole G."/>
            <person name="Calvet F."/>
            <person name="Ruiz-Romero M."/>
            <person name="Marangio P."/>
            <person name="Guigo R."/>
            <person name="Rago D."/>
            <person name="Mirbahai L."/>
            <person name="Eastwood N."/>
            <person name="Colbourne J.K."/>
            <person name="Zhou J."/>
            <person name="Mallon E."/>
            <person name="Orsini L."/>
        </authorList>
    </citation>
    <scope>NUCLEOTIDE SEQUENCE [LARGE SCALE GENOMIC DNA]</scope>
    <source>
        <strain evidence="1">LRV0_1</strain>
    </source>
</reference>
<comment type="caution">
    <text evidence="1">The sequence shown here is derived from an EMBL/GenBank/DDBJ whole genome shotgun (WGS) entry which is preliminary data.</text>
</comment>
<protein>
    <submittedName>
        <fullName evidence="1">Uncharacterized protein</fullName>
    </submittedName>
</protein>
<organism evidence="1 2">
    <name type="scientific">Daphnia magna</name>
    <dbReference type="NCBI Taxonomy" id="35525"/>
    <lineage>
        <taxon>Eukaryota</taxon>
        <taxon>Metazoa</taxon>
        <taxon>Ecdysozoa</taxon>
        <taxon>Arthropoda</taxon>
        <taxon>Crustacea</taxon>
        <taxon>Branchiopoda</taxon>
        <taxon>Diplostraca</taxon>
        <taxon>Cladocera</taxon>
        <taxon>Anomopoda</taxon>
        <taxon>Daphniidae</taxon>
        <taxon>Daphnia</taxon>
    </lineage>
</organism>
<evidence type="ECO:0000313" key="1">
    <source>
        <dbReference type="EMBL" id="KAK4008558.1"/>
    </source>
</evidence>
<dbReference type="EMBL" id="JAOYFB010000002">
    <property type="protein sequence ID" value="KAK4008558.1"/>
    <property type="molecule type" value="Genomic_DNA"/>
</dbReference>
<name>A0ABQ9Z6M6_9CRUS</name>
<gene>
    <name evidence="1" type="ORF">OUZ56_013694</name>
</gene>
<dbReference type="Proteomes" id="UP001234178">
    <property type="component" value="Unassembled WGS sequence"/>
</dbReference>
<accession>A0ABQ9Z6M6</accession>
<keyword evidence="2" id="KW-1185">Reference proteome</keyword>
<evidence type="ECO:0000313" key="2">
    <source>
        <dbReference type="Proteomes" id="UP001234178"/>
    </source>
</evidence>